<keyword evidence="4" id="KW-0788">Thiol protease</keyword>
<proteinExistence type="inferred from homology"/>
<evidence type="ECO:0000256" key="1">
    <source>
        <dbReference type="ARBA" id="ARBA00006641"/>
    </source>
</evidence>
<evidence type="ECO:0008006" key="7">
    <source>
        <dbReference type="Google" id="ProtNLM"/>
    </source>
</evidence>
<dbReference type="Proteomes" id="UP000001072">
    <property type="component" value="Unassembled WGS sequence"/>
</dbReference>
<dbReference type="EMBL" id="GL883124">
    <property type="protein sequence ID" value="EGG03431.1"/>
    <property type="molecule type" value="Genomic_DNA"/>
</dbReference>
<dbReference type="eggNOG" id="KOG4755">
    <property type="taxonomic scope" value="Eukaryota"/>
</dbReference>
<dbReference type="Pfam" id="PF01470">
    <property type="entry name" value="Peptidase_C15"/>
    <property type="match status" value="1"/>
</dbReference>
<dbReference type="Gene3D" id="3.40.630.20">
    <property type="entry name" value="Peptidase C15, pyroglutamyl peptidase I-like"/>
    <property type="match status" value="1"/>
</dbReference>
<dbReference type="PANTHER" id="PTHR23402:SF1">
    <property type="entry name" value="PYROGLUTAMYL-PEPTIDASE I"/>
    <property type="match status" value="1"/>
</dbReference>
<evidence type="ECO:0000313" key="5">
    <source>
        <dbReference type="EMBL" id="EGG03431.1"/>
    </source>
</evidence>
<dbReference type="SUPFAM" id="SSF53182">
    <property type="entry name" value="Pyrrolidone carboxyl peptidase (pyroglutamate aminopeptidase)"/>
    <property type="match status" value="1"/>
</dbReference>
<dbReference type="InParanoid" id="F4RVW9"/>
<dbReference type="GeneID" id="18927685"/>
<keyword evidence="3" id="KW-0378">Hydrolase</keyword>
<keyword evidence="6" id="KW-1185">Reference proteome</keyword>
<dbReference type="RefSeq" id="XP_007413225.1">
    <property type="nucleotide sequence ID" value="XM_007413163.1"/>
</dbReference>
<dbReference type="GO" id="GO:0006508">
    <property type="term" value="P:proteolysis"/>
    <property type="evidence" value="ECO:0007669"/>
    <property type="project" value="UniProtKB-KW"/>
</dbReference>
<name>F4RVW9_MELLP</name>
<sequence length="270" mass="30267">MAPPTVPLVQLHSSSESEVQVRPSVVPTSPPGTKPQDPIRILLTGYGPFQTHTVNPSFEIVSGLDLSPFIGQAEIFVYPEPVRVAYRTVRSLLPRIFASHPNFDYVIHLGVAKLSTGFFKLEQGAHRDGYEKVDVDGIRGCDLEKSVEEGWEDWKEQQTHIATSIDVEELAREVTKKVKVLITLIYKTDRELDALLTILILAHPAVNVDTSNDAGRYLCEYIFYSSLAHFNAHRRVLFLHVPAGLEEEDIAQGRAVLAEIIWTIIRLHHA</sequence>
<organism evidence="6">
    <name type="scientific">Melampsora larici-populina (strain 98AG31 / pathotype 3-4-7)</name>
    <name type="common">Poplar leaf rust fungus</name>
    <dbReference type="NCBI Taxonomy" id="747676"/>
    <lineage>
        <taxon>Eukaryota</taxon>
        <taxon>Fungi</taxon>
        <taxon>Dikarya</taxon>
        <taxon>Basidiomycota</taxon>
        <taxon>Pucciniomycotina</taxon>
        <taxon>Pucciniomycetes</taxon>
        <taxon>Pucciniales</taxon>
        <taxon>Melampsoraceae</taxon>
        <taxon>Melampsora</taxon>
    </lineage>
</organism>
<dbReference type="KEGG" id="mlr:MELLADRAFT_37974"/>
<evidence type="ECO:0000256" key="2">
    <source>
        <dbReference type="ARBA" id="ARBA00022670"/>
    </source>
</evidence>
<dbReference type="InterPro" id="IPR016125">
    <property type="entry name" value="Peptidase_C15-like"/>
</dbReference>
<evidence type="ECO:0000313" key="6">
    <source>
        <dbReference type="Proteomes" id="UP000001072"/>
    </source>
</evidence>
<dbReference type="AlphaFoldDB" id="F4RVW9"/>
<evidence type="ECO:0000256" key="3">
    <source>
        <dbReference type="ARBA" id="ARBA00022801"/>
    </source>
</evidence>
<comment type="similarity">
    <text evidence="1">Belongs to the peptidase C15 family.</text>
</comment>
<dbReference type="OrthoDB" id="407146at2759"/>
<dbReference type="GO" id="GO:0008234">
    <property type="term" value="F:cysteine-type peptidase activity"/>
    <property type="evidence" value="ECO:0007669"/>
    <property type="project" value="UniProtKB-KW"/>
</dbReference>
<dbReference type="HOGENOM" id="CLU_043960_0_0_1"/>
<gene>
    <name evidence="5" type="ORF">MELLADRAFT_37974</name>
</gene>
<protein>
    <recommendedName>
        <fullName evidence="7">Peptidase C15, pyroglutamyl peptidase I-like protein</fullName>
    </recommendedName>
</protein>
<accession>F4RVW9</accession>
<dbReference type="InterPro" id="IPR036440">
    <property type="entry name" value="Peptidase_C15-like_sf"/>
</dbReference>
<dbReference type="STRING" id="747676.F4RVW9"/>
<dbReference type="VEuPathDB" id="FungiDB:MELLADRAFT_37974"/>
<keyword evidence="2" id="KW-0645">Protease</keyword>
<evidence type="ECO:0000256" key="4">
    <source>
        <dbReference type="ARBA" id="ARBA00022807"/>
    </source>
</evidence>
<reference evidence="6" key="1">
    <citation type="journal article" date="2011" name="Proc. Natl. Acad. Sci. U.S.A.">
        <title>Obligate biotrophy features unraveled by the genomic analysis of rust fungi.</title>
        <authorList>
            <person name="Duplessis S."/>
            <person name="Cuomo C.A."/>
            <person name="Lin Y.-C."/>
            <person name="Aerts A."/>
            <person name="Tisserant E."/>
            <person name="Veneault-Fourrey C."/>
            <person name="Joly D.L."/>
            <person name="Hacquard S."/>
            <person name="Amselem J."/>
            <person name="Cantarel B.L."/>
            <person name="Chiu R."/>
            <person name="Coutinho P.M."/>
            <person name="Feau N."/>
            <person name="Field M."/>
            <person name="Frey P."/>
            <person name="Gelhaye E."/>
            <person name="Goldberg J."/>
            <person name="Grabherr M.G."/>
            <person name="Kodira C.D."/>
            <person name="Kohler A."/>
            <person name="Kuees U."/>
            <person name="Lindquist E.A."/>
            <person name="Lucas S.M."/>
            <person name="Mago R."/>
            <person name="Mauceli E."/>
            <person name="Morin E."/>
            <person name="Murat C."/>
            <person name="Pangilinan J.L."/>
            <person name="Park R."/>
            <person name="Pearson M."/>
            <person name="Quesneville H."/>
            <person name="Rouhier N."/>
            <person name="Sakthikumar S."/>
            <person name="Salamov A.A."/>
            <person name="Schmutz J."/>
            <person name="Selles B."/>
            <person name="Shapiro H."/>
            <person name="Tanguay P."/>
            <person name="Tuskan G.A."/>
            <person name="Henrissat B."/>
            <person name="Van de Peer Y."/>
            <person name="Rouze P."/>
            <person name="Ellis J.G."/>
            <person name="Dodds P.N."/>
            <person name="Schein J.E."/>
            <person name="Zhong S."/>
            <person name="Hamelin R.C."/>
            <person name="Grigoriev I.V."/>
            <person name="Szabo L.J."/>
            <person name="Martin F."/>
        </authorList>
    </citation>
    <scope>NUCLEOTIDE SEQUENCE [LARGE SCALE GENOMIC DNA]</scope>
    <source>
        <strain evidence="6">98AG31 / pathotype 3-4-7</strain>
    </source>
</reference>
<dbReference type="PANTHER" id="PTHR23402">
    <property type="entry name" value="PROTEASE FAMILY C15 PYROGLUTAMYL-PEPTIDASE I-RELATED"/>
    <property type="match status" value="1"/>
</dbReference>